<feature type="compositionally biased region" description="Basic and acidic residues" evidence="7">
    <location>
        <begin position="236"/>
        <end position="250"/>
    </location>
</feature>
<dbReference type="Pfam" id="PF00728">
    <property type="entry name" value="Glyco_hydro_20"/>
    <property type="match status" value="1"/>
</dbReference>
<dbReference type="Pfam" id="PF07691">
    <property type="entry name" value="PA14"/>
    <property type="match status" value="1"/>
</dbReference>
<dbReference type="Gene3D" id="3.90.182.10">
    <property type="entry name" value="Toxin - Anthrax Protective Antigen,domain 1"/>
    <property type="match status" value="1"/>
</dbReference>
<dbReference type="PANTHER" id="PTHR22600:SF57">
    <property type="entry name" value="BETA-N-ACETYLHEXOSAMINIDASE"/>
    <property type="match status" value="1"/>
</dbReference>
<feature type="chain" id="PRO_5020242330" description="beta-N-acetylhexosaminidase" evidence="8">
    <location>
        <begin position="24"/>
        <end position="775"/>
    </location>
</feature>
<accession>A0A4R3KRU7</accession>
<dbReference type="InterPro" id="IPR011658">
    <property type="entry name" value="PA14_dom"/>
</dbReference>
<evidence type="ECO:0000256" key="8">
    <source>
        <dbReference type="SAM" id="SignalP"/>
    </source>
</evidence>
<dbReference type="InterPro" id="IPR029018">
    <property type="entry name" value="Hex-like_dom2"/>
</dbReference>
<feature type="domain" description="PA14" evidence="9">
    <location>
        <begin position="638"/>
        <end position="773"/>
    </location>
</feature>
<gene>
    <name evidence="10" type="ORF">EDD80_10417</name>
</gene>
<feature type="signal peptide" evidence="8">
    <location>
        <begin position="1"/>
        <end position="23"/>
    </location>
</feature>
<dbReference type="InterPro" id="IPR025705">
    <property type="entry name" value="Beta_hexosaminidase_sua/sub"/>
</dbReference>
<dbReference type="RefSeq" id="WP_132128731.1">
    <property type="nucleotide sequence ID" value="NZ_SMAD01000004.1"/>
</dbReference>
<dbReference type="Proteomes" id="UP000295807">
    <property type="component" value="Unassembled WGS sequence"/>
</dbReference>
<dbReference type="Gene3D" id="3.20.20.80">
    <property type="entry name" value="Glycosidases"/>
    <property type="match status" value="1"/>
</dbReference>
<dbReference type="SUPFAM" id="SSF56988">
    <property type="entry name" value="Anthrax protective antigen"/>
    <property type="match status" value="1"/>
</dbReference>
<dbReference type="Pfam" id="PF02838">
    <property type="entry name" value="Glyco_hydro_20b"/>
    <property type="match status" value="1"/>
</dbReference>
<dbReference type="InterPro" id="IPR026876">
    <property type="entry name" value="Fn3_assoc_repeat"/>
</dbReference>
<evidence type="ECO:0000313" key="11">
    <source>
        <dbReference type="Proteomes" id="UP000295807"/>
    </source>
</evidence>
<comment type="caution">
    <text evidence="10">The sequence shown here is derived from an EMBL/GenBank/DDBJ whole genome shotgun (WGS) entry which is preliminary data.</text>
</comment>
<dbReference type="InterPro" id="IPR015883">
    <property type="entry name" value="Glyco_hydro_20_cat"/>
</dbReference>
<evidence type="ECO:0000256" key="3">
    <source>
        <dbReference type="ARBA" id="ARBA00012663"/>
    </source>
</evidence>
<evidence type="ECO:0000256" key="6">
    <source>
        <dbReference type="PIRSR" id="PIRSR625705-1"/>
    </source>
</evidence>
<dbReference type="Pfam" id="PF13287">
    <property type="entry name" value="Fn3_assoc"/>
    <property type="match status" value="1"/>
</dbReference>
<dbReference type="SUPFAM" id="SSF51445">
    <property type="entry name" value="(Trans)glycosidases"/>
    <property type="match status" value="1"/>
</dbReference>
<name>A0A4R3KRU7_9SPHI</name>
<protein>
    <recommendedName>
        <fullName evidence="3">beta-N-acetylhexosaminidase</fullName>
        <ecNumber evidence="3">3.2.1.52</ecNumber>
    </recommendedName>
</protein>
<reference evidence="10 11" key="1">
    <citation type="submission" date="2019-03" db="EMBL/GenBank/DDBJ databases">
        <title>Genomic Encyclopedia of Type Strains, Phase IV (KMG-IV): sequencing the most valuable type-strain genomes for metagenomic binning, comparative biology and taxonomic classification.</title>
        <authorList>
            <person name="Goeker M."/>
        </authorList>
    </citation>
    <scope>NUCLEOTIDE SEQUENCE [LARGE SCALE GENOMIC DNA]</scope>
    <source>
        <strain evidence="10 11">DSM 21100</strain>
    </source>
</reference>
<feature type="region of interest" description="Disordered" evidence="7">
    <location>
        <begin position="232"/>
        <end position="251"/>
    </location>
</feature>
<sequence>MKKKLFFRSVILICLFSSSALIAQDRNIRIGEVLVIPEPLQLQMQKGDFTLSSQSRIYVDGQSPELKAIGEQLAAHFSLHAGLHLRLTNLPLTGGVPAGVSNAIFLTMAGAADSLGEEGYSLNVRPESITIKANTPQGIFYGVQSLYQLLPRDLRAGSAFAIPSVSVIDKPRFVWRGMMLDAGRYFYSVDFIKKFIDYLAMHKMNTFHWHLTEDHGWRIEIKKYPRLTEIGATREGTQRSHSREDVDRTPHSGYYSQEEIREVVAYAKQRYVTVVPEIEMPGHSLAALAAYPELSCTGGPFEMPLYWGIRQDIFCAGNEATFHFLEDVLSEVAALFPSQIIHIGGDEAPKARWKACPKCQARMKAEGLKDEHELQSYFIKRIEKFLQTKNKSIIGWDEILEGGLAPNAAVMSWRGISGGIAAARQEHDVVMSPTDFMYFDYYQGKPETEPLAIGGFVPLEKVYSYEPVPAELSPDEARFIRGVQGNVWCEFIHSPEKVEYMAYPRALALSEVAWSAASARDYPRFLQKLPGRLAALDKEGLNFRIPEPAGLEDLVTTKKKARVRLDPLVAGAEIFYTIDGTGPGAGSRKYVKPFKLSLTSGKPARLKTVVVLPSGRTSSVYTATFTRKTYRPALKIHPEEQGVSFKAEYGRLPLAKDIQLEKADTSGVLGDFGIEPLSRRPMGVVYEAYFLAAKDDIYTFSIRSDDGAVCYLNDELLIENDGEHSVTEGAGTVPLRKGYHKIRLQYFDAGGGRHLEMRVKDSSGNYPLSGKLFVN</sequence>
<evidence type="ECO:0000256" key="4">
    <source>
        <dbReference type="ARBA" id="ARBA00022801"/>
    </source>
</evidence>
<feature type="active site" description="Proton donor" evidence="6">
    <location>
        <position position="347"/>
    </location>
</feature>
<dbReference type="SUPFAM" id="SSF55545">
    <property type="entry name" value="beta-N-acetylhexosaminidase-like domain"/>
    <property type="match status" value="1"/>
</dbReference>
<dbReference type="SMART" id="SM00758">
    <property type="entry name" value="PA14"/>
    <property type="match status" value="1"/>
</dbReference>
<evidence type="ECO:0000256" key="5">
    <source>
        <dbReference type="ARBA" id="ARBA00023295"/>
    </source>
</evidence>
<dbReference type="InterPro" id="IPR037524">
    <property type="entry name" value="PA14/GLEYA"/>
</dbReference>
<dbReference type="GO" id="GO:0005975">
    <property type="term" value="P:carbohydrate metabolic process"/>
    <property type="evidence" value="ECO:0007669"/>
    <property type="project" value="InterPro"/>
</dbReference>
<keyword evidence="11" id="KW-1185">Reference proteome</keyword>
<dbReference type="PANTHER" id="PTHR22600">
    <property type="entry name" value="BETA-HEXOSAMINIDASE"/>
    <property type="match status" value="1"/>
</dbReference>
<dbReference type="Gene3D" id="3.30.379.10">
    <property type="entry name" value="Chitobiase/beta-hexosaminidase domain 2-like"/>
    <property type="match status" value="1"/>
</dbReference>
<dbReference type="GO" id="GO:0004563">
    <property type="term" value="F:beta-N-acetylhexosaminidase activity"/>
    <property type="evidence" value="ECO:0007669"/>
    <property type="project" value="UniProtKB-EC"/>
</dbReference>
<keyword evidence="4" id="KW-0378">Hydrolase</keyword>
<organism evidence="10 11">
    <name type="scientific">Anseongella ginsenosidimutans</name>
    <dbReference type="NCBI Taxonomy" id="496056"/>
    <lineage>
        <taxon>Bacteria</taxon>
        <taxon>Pseudomonadati</taxon>
        <taxon>Bacteroidota</taxon>
        <taxon>Sphingobacteriia</taxon>
        <taxon>Sphingobacteriales</taxon>
        <taxon>Sphingobacteriaceae</taxon>
        <taxon>Anseongella</taxon>
    </lineage>
</organism>
<dbReference type="CDD" id="cd06563">
    <property type="entry name" value="GH20_chitobiase-like"/>
    <property type="match status" value="1"/>
</dbReference>
<dbReference type="InterPro" id="IPR017853">
    <property type="entry name" value="GH"/>
</dbReference>
<evidence type="ECO:0000256" key="7">
    <source>
        <dbReference type="SAM" id="MobiDB-lite"/>
    </source>
</evidence>
<evidence type="ECO:0000313" key="10">
    <source>
        <dbReference type="EMBL" id="TCS87670.1"/>
    </source>
</evidence>
<dbReference type="AlphaFoldDB" id="A0A4R3KRU7"/>
<evidence type="ECO:0000259" key="9">
    <source>
        <dbReference type="PROSITE" id="PS51820"/>
    </source>
</evidence>
<dbReference type="GO" id="GO:0030203">
    <property type="term" value="P:glycosaminoglycan metabolic process"/>
    <property type="evidence" value="ECO:0007669"/>
    <property type="project" value="TreeGrafter"/>
</dbReference>
<keyword evidence="5" id="KW-0326">Glycosidase</keyword>
<proteinExistence type="inferred from homology"/>
<dbReference type="PRINTS" id="PR00738">
    <property type="entry name" value="GLHYDRLASE20"/>
</dbReference>
<comment type="catalytic activity">
    <reaction evidence="1">
        <text>Hydrolysis of terminal non-reducing N-acetyl-D-hexosamine residues in N-acetyl-beta-D-hexosaminides.</text>
        <dbReference type="EC" id="3.2.1.52"/>
    </reaction>
</comment>
<dbReference type="EC" id="3.2.1.52" evidence="3"/>
<dbReference type="PROSITE" id="PS51820">
    <property type="entry name" value="PA14"/>
    <property type="match status" value="1"/>
</dbReference>
<evidence type="ECO:0000256" key="2">
    <source>
        <dbReference type="ARBA" id="ARBA00006285"/>
    </source>
</evidence>
<dbReference type="GO" id="GO:0016020">
    <property type="term" value="C:membrane"/>
    <property type="evidence" value="ECO:0007669"/>
    <property type="project" value="TreeGrafter"/>
</dbReference>
<comment type="similarity">
    <text evidence="2">Belongs to the glycosyl hydrolase 20 family.</text>
</comment>
<dbReference type="EMBL" id="SMAD01000004">
    <property type="protein sequence ID" value="TCS87670.1"/>
    <property type="molecule type" value="Genomic_DNA"/>
</dbReference>
<dbReference type="OrthoDB" id="1006965at2"/>
<dbReference type="InterPro" id="IPR015882">
    <property type="entry name" value="HEX_bac_N"/>
</dbReference>
<evidence type="ECO:0000256" key="1">
    <source>
        <dbReference type="ARBA" id="ARBA00001231"/>
    </source>
</evidence>
<keyword evidence="8" id="KW-0732">Signal</keyword>